<dbReference type="GeneID" id="39584181"/>
<dbReference type="Proteomes" id="UP000272025">
    <property type="component" value="Unassembled WGS sequence"/>
</dbReference>
<accession>A0A3N2PL10</accession>
<feature type="region of interest" description="Disordered" evidence="1">
    <location>
        <begin position="194"/>
        <end position="217"/>
    </location>
</feature>
<keyword evidence="2" id="KW-0472">Membrane</keyword>
<sequence>MPRIEKERQKTKSQICVFSYMIASIYCNSTSVVKGSRSPIIHHPPADSDKSRCLDCSDCSDCSAYSGPFTFYFHRIMGRHGTARHGTAARNVSRIRSDAPHHAIQEMPRFAHMTRKRSPRWAGLSELASCFYGLFFSSFLFWCGPCPGVGVPTLFLPREHSRRTSSVCVCVCVCERQTNLRSPLVHYRHLCTNSSSKGDRPDSSKPTPSRCSLAQMH</sequence>
<dbReference type="RefSeq" id="XP_028463011.1">
    <property type="nucleotide sequence ID" value="XM_028615704.1"/>
</dbReference>
<evidence type="ECO:0000313" key="3">
    <source>
        <dbReference type="EMBL" id="ROT35205.1"/>
    </source>
</evidence>
<evidence type="ECO:0000313" key="4">
    <source>
        <dbReference type="Proteomes" id="UP000272025"/>
    </source>
</evidence>
<keyword evidence="4" id="KW-1185">Reference proteome</keyword>
<feature type="compositionally biased region" description="Polar residues" evidence="1">
    <location>
        <begin position="204"/>
        <end position="217"/>
    </location>
</feature>
<keyword evidence="2" id="KW-0812">Transmembrane</keyword>
<dbReference type="EMBL" id="ML119062">
    <property type="protein sequence ID" value="ROT35205.1"/>
    <property type="molecule type" value="Genomic_DNA"/>
</dbReference>
<keyword evidence="2" id="KW-1133">Transmembrane helix</keyword>
<organism evidence="3 4">
    <name type="scientific">Sodiomyces alkalinus (strain CBS 110278 / VKM F-3762 / F11)</name>
    <name type="common">Alkaliphilic filamentous fungus</name>
    <dbReference type="NCBI Taxonomy" id="1314773"/>
    <lineage>
        <taxon>Eukaryota</taxon>
        <taxon>Fungi</taxon>
        <taxon>Dikarya</taxon>
        <taxon>Ascomycota</taxon>
        <taxon>Pezizomycotina</taxon>
        <taxon>Sordariomycetes</taxon>
        <taxon>Hypocreomycetidae</taxon>
        <taxon>Glomerellales</taxon>
        <taxon>Plectosphaerellaceae</taxon>
        <taxon>Sodiomyces</taxon>
    </lineage>
</organism>
<reference evidence="3 4" key="1">
    <citation type="journal article" date="2018" name="Mol. Ecol.">
        <title>The obligate alkalophilic soda-lake fungus Sodiomyces alkalinus has shifted to a protein diet.</title>
        <authorList>
            <person name="Grum-Grzhimaylo A.A."/>
            <person name="Falkoski D.L."/>
            <person name="van den Heuvel J."/>
            <person name="Valero-Jimenez C.A."/>
            <person name="Min B."/>
            <person name="Choi I.G."/>
            <person name="Lipzen A."/>
            <person name="Daum C.G."/>
            <person name="Aanen D.K."/>
            <person name="Tsang A."/>
            <person name="Henrissat B."/>
            <person name="Bilanenko E.N."/>
            <person name="de Vries R.P."/>
            <person name="van Kan J.A.L."/>
            <person name="Grigoriev I.V."/>
            <person name="Debets A.J.M."/>
        </authorList>
    </citation>
    <scope>NUCLEOTIDE SEQUENCE [LARGE SCALE GENOMIC DNA]</scope>
    <source>
        <strain evidence="3 4">F11</strain>
    </source>
</reference>
<protein>
    <submittedName>
        <fullName evidence="3">Uncharacterized protein</fullName>
    </submittedName>
</protein>
<evidence type="ECO:0000256" key="2">
    <source>
        <dbReference type="SAM" id="Phobius"/>
    </source>
</evidence>
<gene>
    <name evidence="3" type="ORF">SODALDRAFT_79528</name>
</gene>
<proteinExistence type="predicted"/>
<name>A0A3N2PL10_SODAK</name>
<dbReference type="AlphaFoldDB" id="A0A3N2PL10"/>
<evidence type="ECO:0000256" key="1">
    <source>
        <dbReference type="SAM" id="MobiDB-lite"/>
    </source>
</evidence>
<feature type="transmembrane region" description="Helical" evidence="2">
    <location>
        <begin position="121"/>
        <end position="142"/>
    </location>
</feature>